<keyword evidence="1" id="KW-0812">Transmembrane</keyword>
<keyword evidence="1" id="KW-0472">Membrane</keyword>
<organism evidence="2 3">
    <name type="scientific">Litorilituus sediminis</name>
    <dbReference type="NCBI Taxonomy" id="718192"/>
    <lineage>
        <taxon>Bacteria</taxon>
        <taxon>Pseudomonadati</taxon>
        <taxon>Pseudomonadota</taxon>
        <taxon>Gammaproteobacteria</taxon>
        <taxon>Alteromonadales</taxon>
        <taxon>Colwelliaceae</taxon>
        <taxon>Litorilituus</taxon>
    </lineage>
</organism>
<evidence type="ECO:0000313" key="2">
    <source>
        <dbReference type="EMBL" id="QBG37531.1"/>
    </source>
</evidence>
<feature type="transmembrane region" description="Helical" evidence="1">
    <location>
        <begin position="83"/>
        <end position="104"/>
    </location>
</feature>
<evidence type="ECO:0000313" key="3">
    <source>
        <dbReference type="Proteomes" id="UP000290244"/>
    </source>
</evidence>
<name>A0A4P6P798_9GAMM</name>
<feature type="transmembrane region" description="Helical" evidence="1">
    <location>
        <begin position="6"/>
        <end position="23"/>
    </location>
</feature>
<dbReference type="RefSeq" id="WP_130604192.1">
    <property type="nucleotide sequence ID" value="NZ_CP034759.1"/>
</dbReference>
<reference evidence="2 3" key="1">
    <citation type="submission" date="2018-12" db="EMBL/GenBank/DDBJ databases">
        <title>Complete genome of Litorilituus sediminis.</title>
        <authorList>
            <person name="Liu A."/>
            <person name="Rong J."/>
        </authorList>
    </citation>
    <scope>NUCLEOTIDE SEQUENCE [LARGE SCALE GENOMIC DNA]</scope>
    <source>
        <strain evidence="2 3">JCM 17549</strain>
    </source>
</reference>
<dbReference type="OrthoDB" id="9916513at2"/>
<dbReference type="KEGG" id="lsd:EMK97_18210"/>
<dbReference type="AlphaFoldDB" id="A0A4P6P798"/>
<keyword evidence="3" id="KW-1185">Reference proteome</keyword>
<accession>A0A4P6P798</accession>
<proteinExistence type="predicted"/>
<evidence type="ECO:0000256" key="1">
    <source>
        <dbReference type="SAM" id="Phobius"/>
    </source>
</evidence>
<dbReference type="Proteomes" id="UP000290244">
    <property type="component" value="Chromosome"/>
</dbReference>
<protein>
    <submittedName>
        <fullName evidence="2">Uncharacterized protein</fullName>
    </submittedName>
</protein>
<sequence>MFAKTIIILTIAIFFIAYLMPVANKSDSKPSKKETWQCFFIGLVGAALITPAFYNLVIIPVGIWFLLFAGGLVPWWSKYKKAFAYQWGIFFGITIGLAAIFEYLQGGI</sequence>
<dbReference type="EMBL" id="CP034759">
    <property type="protein sequence ID" value="QBG37531.1"/>
    <property type="molecule type" value="Genomic_DNA"/>
</dbReference>
<gene>
    <name evidence="2" type="ORF">EMK97_18210</name>
</gene>
<keyword evidence="1" id="KW-1133">Transmembrane helix</keyword>